<evidence type="ECO:0000313" key="10">
    <source>
        <dbReference type="Proteomes" id="UP000823918"/>
    </source>
</evidence>
<name>A0A9D2Q6F8_9FIRM</name>
<evidence type="ECO:0000259" key="8">
    <source>
        <dbReference type="Pfam" id="PF06429"/>
    </source>
</evidence>
<dbReference type="InterPro" id="IPR010930">
    <property type="entry name" value="Flg_bb/hook_C_dom"/>
</dbReference>
<comment type="subunit">
    <text evidence="5 6">The basal body constitutes a major portion of the flagellar organelle and consists of four rings (L,P,S, and M) mounted on a central rod. The rod consists of about 26 subunits of FlgG in the distal portion, and FlgB, FlgC and FlgF are thought to build up the proximal portion of the rod with about 6 subunits each.</text>
</comment>
<evidence type="ECO:0000259" key="7">
    <source>
        <dbReference type="Pfam" id="PF00460"/>
    </source>
</evidence>
<protein>
    <recommendedName>
        <fullName evidence="3 6">Flagellar basal-body rod protein FlgC</fullName>
    </recommendedName>
</protein>
<gene>
    <name evidence="9" type="primary">flgC</name>
    <name evidence="9" type="ORF">H9698_06020</name>
</gene>
<dbReference type="Pfam" id="PF00460">
    <property type="entry name" value="Flg_bb_rod"/>
    <property type="match status" value="1"/>
</dbReference>
<keyword evidence="9" id="KW-0969">Cilium</keyword>
<reference evidence="9" key="1">
    <citation type="journal article" date="2021" name="PeerJ">
        <title>Extensive microbial diversity within the chicken gut microbiome revealed by metagenomics and culture.</title>
        <authorList>
            <person name="Gilroy R."/>
            <person name="Ravi A."/>
            <person name="Getino M."/>
            <person name="Pursley I."/>
            <person name="Horton D.L."/>
            <person name="Alikhan N.F."/>
            <person name="Baker D."/>
            <person name="Gharbi K."/>
            <person name="Hall N."/>
            <person name="Watson M."/>
            <person name="Adriaenssens E.M."/>
            <person name="Foster-Nyarko E."/>
            <person name="Jarju S."/>
            <person name="Secka A."/>
            <person name="Antonio M."/>
            <person name="Oren A."/>
            <person name="Chaudhuri R.R."/>
            <person name="La Ragione R."/>
            <person name="Hildebrand F."/>
            <person name="Pallen M.J."/>
        </authorList>
    </citation>
    <scope>NUCLEOTIDE SEQUENCE</scope>
    <source>
        <strain evidence="9">5933</strain>
    </source>
</reference>
<evidence type="ECO:0000313" key="9">
    <source>
        <dbReference type="EMBL" id="HJC72332.1"/>
    </source>
</evidence>
<keyword evidence="9" id="KW-0282">Flagellum</keyword>
<reference evidence="9" key="2">
    <citation type="submission" date="2021-04" db="EMBL/GenBank/DDBJ databases">
        <authorList>
            <person name="Gilroy R."/>
        </authorList>
    </citation>
    <scope>NUCLEOTIDE SEQUENCE</scope>
    <source>
        <strain evidence="9">5933</strain>
    </source>
</reference>
<dbReference type="GO" id="GO:0071978">
    <property type="term" value="P:bacterial-type flagellum-dependent swarming motility"/>
    <property type="evidence" value="ECO:0007669"/>
    <property type="project" value="TreeGrafter"/>
</dbReference>
<comment type="subcellular location">
    <subcellularLocation>
        <location evidence="1 6">Bacterial flagellum basal body</location>
    </subcellularLocation>
</comment>
<dbReference type="PANTHER" id="PTHR30435:SF2">
    <property type="entry name" value="FLAGELLAR BASAL-BODY ROD PROTEIN FLGC"/>
    <property type="match status" value="1"/>
</dbReference>
<evidence type="ECO:0000256" key="3">
    <source>
        <dbReference type="ARBA" id="ARBA00017941"/>
    </source>
</evidence>
<dbReference type="Proteomes" id="UP000823918">
    <property type="component" value="Unassembled WGS sequence"/>
</dbReference>
<proteinExistence type="inferred from homology"/>
<dbReference type="NCBIfam" id="TIGR01395">
    <property type="entry name" value="FlgC"/>
    <property type="match status" value="1"/>
</dbReference>
<evidence type="ECO:0000256" key="2">
    <source>
        <dbReference type="ARBA" id="ARBA00009677"/>
    </source>
</evidence>
<evidence type="ECO:0000256" key="6">
    <source>
        <dbReference type="RuleBase" id="RU362062"/>
    </source>
</evidence>
<feature type="domain" description="Flagellar basal body rod protein N-terminal" evidence="7">
    <location>
        <begin position="9"/>
        <end position="35"/>
    </location>
</feature>
<evidence type="ECO:0000256" key="1">
    <source>
        <dbReference type="ARBA" id="ARBA00004117"/>
    </source>
</evidence>
<dbReference type="InterPro" id="IPR006299">
    <property type="entry name" value="FlgC"/>
</dbReference>
<evidence type="ECO:0000256" key="5">
    <source>
        <dbReference type="ARBA" id="ARBA00025933"/>
    </source>
</evidence>
<organism evidence="9 10">
    <name type="scientific">Candidatus Ruthenibacterium merdavium</name>
    <dbReference type="NCBI Taxonomy" id="2838752"/>
    <lineage>
        <taxon>Bacteria</taxon>
        <taxon>Bacillati</taxon>
        <taxon>Bacillota</taxon>
        <taxon>Clostridia</taxon>
        <taxon>Eubacteriales</taxon>
        <taxon>Oscillospiraceae</taxon>
        <taxon>Ruthenibacterium</taxon>
    </lineage>
</organism>
<dbReference type="PANTHER" id="PTHR30435">
    <property type="entry name" value="FLAGELLAR PROTEIN"/>
    <property type="match status" value="1"/>
</dbReference>
<dbReference type="Pfam" id="PF06429">
    <property type="entry name" value="Flg_bbr_C"/>
    <property type="match status" value="1"/>
</dbReference>
<keyword evidence="9" id="KW-0966">Cell projection</keyword>
<feature type="domain" description="Flagellar basal-body/hook protein C-terminal" evidence="8">
    <location>
        <begin position="108"/>
        <end position="150"/>
    </location>
</feature>
<keyword evidence="4 6" id="KW-0975">Bacterial flagellum</keyword>
<evidence type="ECO:0000256" key="4">
    <source>
        <dbReference type="ARBA" id="ARBA00023143"/>
    </source>
</evidence>
<accession>A0A9D2Q6F8</accession>
<dbReference type="AlphaFoldDB" id="A0A9D2Q6F8"/>
<dbReference type="GO" id="GO:0030694">
    <property type="term" value="C:bacterial-type flagellum basal body, rod"/>
    <property type="evidence" value="ECO:0007669"/>
    <property type="project" value="UniProtKB-UniRule"/>
</dbReference>
<dbReference type="InterPro" id="IPR001444">
    <property type="entry name" value="Flag_bb_rod_N"/>
</dbReference>
<dbReference type="EMBL" id="DWWA01000029">
    <property type="protein sequence ID" value="HJC72332.1"/>
    <property type="molecule type" value="Genomic_DNA"/>
</dbReference>
<comment type="caution">
    <text evidence="9">The sequence shown here is derived from an EMBL/GenBank/DDBJ whole genome shotgun (WGS) entry which is preliminary data.</text>
</comment>
<sequence length="154" mass="16737">MAFLGSLDIVGSALSAERTRMDVTLQNISNANTTRTEDGTPYRRQQVVFEERELNFETALTQAQANASGAGGAARTQTTGGVRVAEVVESDRDFLSVYDPTHPDADENGYVQYPNVDTTEEMLDMMTASNAYSTNLTVLSVMKAMINKTLEAGK</sequence>
<comment type="similarity">
    <text evidence="2">Belongs to the flagella basal body rod proteins family.</text>
</comment>